<dbReference type="Gene3D" id="2.60.40.420">
    <property type="entry name" value="Cupredoxins - blue copper proteins"/>
    <property type="match status" value="2"/>
</dbReference>
<name>A0AAN1XZF9_UNVUL</name>
<organism evidence="5 6">
    <name type="scientific">Vulcanimicrobium alpinum</name>
    <dbReference type="NCBI Taxonomy" id="3016050"/>
    <lineage>
        <taxon>Bacteria</taxon>
        <taxon>Bacillati</taxon>
        <taxon>Vulcanimicrobiota</taxon>
        <taxon>Vulcanimicrobiia</taxon>
        <taxon>Vulcanimicrobiales</taxon>
        <taxon>Vulcanimicrobiaceae</taxon>
        <taxon>Vulcanimicrobium</taxon>
    </lineage>
</organism>
<dbReference type="Proteomes" id="UP001317532">
    <property type="component" value="Chromosome"/>
</dbReference>
<dbReference type="KEGG" id="vab:WPS_30550"/>
<feature type="signal peptide" evidence="3">
    <location>
        <begin position="1"/>
        <end position="17"/>
    </location>
</feature>
<dbReference type="SUPFAM" id="SSF49503">
    <property type="entry name" value="Cupredoxins"/>
    <property type="match status" value="2"/>
</dbReference>
<accession>A0AAN1XZF9</accession>
<dbReference type="PANTHER" id="PTHR36507:SF1">
    <property type="entry name" value="BLL1555 PROTEIN"/>
    <property type="match status" value="1"/>
</dbReference>
<evidence type="ECO:0000256" key="3">
    <source>
        <dbReference type="SAM" id="SignalP"/>
    </source>
</evidence>
<sequence length="320" mass="32937">MISARVFYASAIVAALALGGCQGGSVSPPPFNTGSPVFTITAGGSSNMEAMQSFRFYPSSLTVNVGDTVHWAFPSGEPHTVTLLGPRTAYPPPTDPTSAQPFGGPTYDATTYTSSGFLLLGKSYSLTFTNPGTYTYTCLLHGPAMRGTIVVQPSGTPYPPSNTVAELGASAAQAADLALGTTAVSQFPYAPGGPHLVAGLTPGLTVGPPSPVAVQRFLDGPSLAVTSVTVHVGDIVTWTNQSNNAPHTVTIAPVGAPFPILNPFAPPTGGNVYDGTMLVNSGVLFSGASFSLKFTTVGTFTYQCLFHDDTEHMIGTVIVQ</sequence>
<dbReference type="Pfam" id="PF00127">
    <property type="entry name" value="Copper-bind"/>
    <property type="match status" value="2"/>
</dbReference>
<dbReference type="EMBL" id="AP025523">
    <property type="protein sequence ID" value="BDE07779.1"/>
    <property type="molecule type" value="Genomic_DNA"/>
</dbReference>
<dbReference type="InterPro" id="IPR008972">
    <property type="entry name" value="Cupredoxin"/>
</dbReference>
<feature type="domain" description="Blue (type 1) copper" evidence="4">
    <location>
        <begin position="226"/>
        <end position="320"/>
    </location>
</feature>
<evidence type="ECO:0000256" key="1">
    <source>
        <dbReference type="ARBA" id="ARBA00022723"/>
    </source>
</evidence>
<keyword evidence="2" id="KW-0186">Copper</keyword>
<dbReference type="PANTHER" id="PTHR36507">
    <property type="entry name" value="BLL1555 PROTEIN"/>
    <property type="match status" value="1"/>
</dbReference>
<evidence type="ECO:0000313" key="6">
    <source>
        <dbReference type="Proteomes" id="UP001317532"/>
    </source>
</evidence>
<proteinExistence type="predicted"/>
<evidence type="ECO:0000313" key="5">
    <source>
        <dbReference type="EMBL" id="BDE07779.1"/>
    </source>
</evidence>
<dbReference type="InterPro" id="IPR000923">
    <property type="entry name" value="BlueCu_1"/>
</dbReference>
<dbReference type="AlphaFoldDB" id="A0AAN1XZF9"/>
<reference evidence="5 6" key="1">
    <citation type="journal article" date="2022" name="ISME Commun">
        <title>Vulcanimicrobium alpinus gen. nov. sp. nov., the first cultivated representative of the candidate phylum 'Eremiobacterota', is a metabolically versatile aerobic anoxygenic phototroph.</title>
        <authorList>
            <person name="Yabe S."/>
            <person name="Muto K."/>
            <person name="Abe K."/>
            <person name="Yokota A."/>
            <person name="Staudigel H."/>
            <person name="Tebo B.M."/>
        </authorList>
    </citation>
    <scope>NUCLEOTIDE SEQUENCE [LARGE SCALE GENOMIC DNA]</scope>
    <source>
        <strain evidence="5 6">WC8-2</strain>
    </source>
</reference>
<evidence type="ECO:0000259" key="4">
    <source>
        <dbReference type="Pfam" id="PF00127"/>
    </source>
</evidence>
<keyword evidence="6" id="KW-1185">Reference proteome</keyword>
<feature type="domain" description="Blue (type 1) copper" evidence="4">
    <location>
        <begin position="52"/>
        <end position="152"/>
    </location>
</feature>
<evidence type="ECO:0000256" key="2">
    <source>
        <dbReference type="ARBA" id="ARBA00023008"/>
    </source>
</evidence>
<dbReference type="GO" id="GO:0009055">
    <property type="term" value="F:electron transfer activity"/>
    <property type="evidence" value="ECO:0007669"/>
    <property type="project" value="InterPro"/>
</dbReference>
<keyword evidence="3" id="KW-0732">Signal</keyword>
<dbReference type="InterPro" id="IPR052721">
    <property type="entry name" value="ET_Amicyanin"/>
</dbReference>
<protein>
    <recommendedName>
        <fullName evidence="4">Blue (type 1) copper domain-containing protein</fullName>
    </recommendedName>
</protein>
<dbReference type="GO" id="GO:0005507">
    <property type="term" value="F:copper ion binding"/>
    <property type="evidence" value="ECO:0007669"/>
    <property type="project" value="InterPro"/>
</dbReference>
<feature type="chain" id="PRO_5042868667" description="Blue (type 1) copper domain-containing protein" evidence="3">
    <location>
        <begin position="18"/>
        <end position="320"/>
    </location>
</feature>
<keyword evidence="1" id="KW-0479">Metal-binding</keyword>
<dbReference type="RefSeq" id="WP_317995348.1">
    <property type="nucleotide sequence ID" value="NZ_AP025523.1"/>
</dbReference>
<gene>
    <name evidence="5" type="ORF">WPS_30550</name>
</gene>
<dbReference type="PROSITE" id="PS51257">
    <property type="entry name" value="PROKAR_LIPOPROTEIN"/>
    <property type="match status" value="1"/>
</dbReference>